<evidence type="ECO:0000256" key="1">
    <source>
        <dbReference type="SAM" id="MobiDB-lite"/>
    </source>
</evidence>
<feature type="compositionally biased region" description="Basic residues" evidence="1">
    <location>
        <begin position="54"/>
        <end position="64"/>
    </location>
</feature>
<evidence type="ECO:0000313" key="2">
    <source>
        <dbReference type="EMBL" id="KAE8277383.1"/>
    </source>
</evidence>
<name>A0A6G0HDW3_LARCR</name>
<accession>A0A6G0HDW3</accession>
<organism evidence="2 3">
    <name type="scientific">Larimichthys crocea</name>
    <name type="common">Large yellow croaker</name>
    <name type="synonym">Pseudosciaena crocea</name>
    <dbReference type="NCBI Taxonomy" id="215358"/>
    <lineage>
        <taxon>Eukaryota</taxon>
        <taxon>Metazoa</taxon>
        <taxon>Chordata</taxon>
        <taxon>Craniata</taxon>
        <taxon>Vertebrata</taxon>
        <taxon>Euteleostomi</taxon>
        <taxon>Actinopterygii</taxon>
        <taxon>Neopterygii</taxon>
        <taxon>Teleostei</taxon>
        <taxon>Neoteleostei</taxon>
        <taxon>Acanthomorphata</taxon>
        <taxon>Eupercaria</taxon>
        <taxon>Sciaenidae</taxon>
        <taxon>Larimichthys</taxon>
    </lineage>
</organism>
<gene>
    <name evidence="2" type="ORF">D5F01_LYC24695</name>
</gene>
<dbReference type="AlphaFoldDB" id="A0A6G0HDW3"/>
<reference evidence="2 3" key="1">
    <citation type="submission" date="2019-07" db="EMBL/GenBank/DDBJ databases">
        <title>Chromosome genome assembly for large yellow croaker.</title>
        <authorList>
            <person name="Xiao S."/>
        </authorList>
    </citation>
    <scope>NUCLEOTIDE SEQUENCE [LARGE SCALE GENOMIC DNA]</scope>
    <source>
        <strain evidence="2">JMULYC20181020</strain>
        <tissue evidence="2">Muscle</tissue>
    </source>
</reference>
<dbReference type="EMBL" id="REGW02000719">
    <property type="protein sequence ID" value="KAE8277383.1"/>
    <property type="molecule type" value="Genomic_DNA"/>
</dbReference>
<feature type="region of interest" description="Disordered" evidence="1">
    <location>
        <begin position="45"/>
        <end position="66"/>
    </location>
</feature>
<evidence type="ECO:0000313" key="3">
    <source>
        <dbReference type="Proteomes" id="UP000424527"/>
    </source>
</evidence>
<keyword evidence="3" id="KW-1185">Reference proteome</keyword>
<dbReference type="Proteomes" id="UP000424527">
    <property type="component" value="Unassembled WGS sequence"/>
</dbReference>
<protein>
    <submittedName>
        <fullName evidence="2">Multidrug resistance-associated protein 5</fullName>
    </submittedName>
</protein>
<comment type="caution">
    <text evidence="2">The sequence shown here is derived from an EMBL/GenBank/DDBJ whole genome shotgun (WGS) entry which is preliminary data.</text>
</comment>
<proteinExistence type="predicted"/>
<sequence>MCSSDGQRMFEAAAVGSLLAGAPWWPSSASPTICSFWDRRLCWAQPSSSSSTRPWRRGRGRHRQTGPEDERILNSIKFIKMNAWVKPSPTTSTVRTHLSALTWSPWSQPFSVKSLSEASVAVDRFKSLFLLPEVDNIRALPGDPEVAVEMCGASLAWEGGGQSAQPSPRVRTSTRQQQRDKAMACCRVLQEDQGTGSLLPGQGEVALSQEEEEGETRPVLPFCLSPLCPNDFRVPCTSST</sequence>